<reference evidence="3" key="1">
    <citation type="journal article" date="2019" name="Int. J. Syst. Evol. Microbiol.">
        <title>The Global Catalogue of Microorganisms (GCM) 10K type strain sequencing project: providing services to taxonomists for standard genome sequencing and annotation.</title>
        <authorList>
            <consortium name="The Broad Institute Genomics Platform"/>
            <consortium name="The Broad Institute Genome Sequencing Center for Infectious Disease"/>
            <person name="Wu L."/>
            <person name="Ma J."/>
        </authorList>
    </citation>
    <scope>NUCLEOTIDE SEQUENCE [LARGE SCALE GENOMIC DNA]</scope>
    <source>
        <strain evidence="3">CGMCC 1.15420</strain>
    </source>
</reference>
<keyword evidence="3" id="KW-1185">Reference proteome</keyword>
<keyword evidence="1" id="KW-0812">Transmembrane</keyword>
<keyword evidence="1" id="KW-0472">Membrane</keyword>
<dbReference type="Proteomes" id="UP000608420">
    <property type="component" value="Unassembled WGS sequence"/>
</dbReference>
<accession>A0ABQ1WBH7</accession>
<evidence type="ECO:0000313" key="2">
    <source>
        <dbReference type="EMBL" id="GGG20860.1"/>
    </source>
</evidence>
<proteinExistence type="predicted"/>
<name>A0ABQ1WBH7_9BACL</name>
<keyword evidence="1" id="KW-1133">Transmembrane helix</keyword>
<comment type="caution">
    <text evidence="2">The sequence shown here is derived from an EMBL/GenBank/DDBJ whole genome shotgun (WGS) entry which is preliminary data.</text>
</comment>
<protein>
    <submittedName>
        <fullName evidence="2">Uncharacterized protein</fullName>
    </submittedName>
</protein>
<evidence type="ECO:0000256" key="1">
    <source>
        <dbReference type="SAM" id="Phobius"/>
    </source>
</evidence>
<sequence>MNIFSVLHCEIRKIIRANVFWLEFLVFAFGPIMMESELFYPVTPVASIGKCI</sequence>
<dbReference type="EMBL" id="BMIW01000096">
    <property type="protein sequence ID" value="GGG20860.1"/>
    <property type="molecule type" value="Genomic_DNA"/>
</dbReference>
<feature type="transmembrane region" description="Helical" evidence="1">
    <location>
        <begin position="14"/>
        <end position="34"/>
    </location>
</feature>
<gene>
    <name evidence="2" type="ORF">GCM10010913_48870</name>
</gene>
<organism evidence="2 3">
    <name type="scientific">Paenibacillus aceti</name>
    <dbReference type="NCBI Taxonomy" id="1820010"/>
    <lineage>
        <taxon>Bacteria</taxon>
        <taxon>Bacillati</taxon>
        <taxon>Bacillota</taxon>
        <taxon>Bacilli</taxon>
        <taxon>Bacillales</taxon>
        <taxon>Paenibacillaceae</taxon>
        <taxon>Paenibacillus</taxon>
    </lineage>
</organism>
<evidence type="ECO:0000313" key="3">
    <source>
        <dbReference type="Proteomes" id="UP000608420"/>
    </source>
</evidence>